<evidence type="ECO:0000313" key="2">
    <source>
        <dbReference type="EMBL" id="ODS04024.1"/>
    </source>
</evidence>
<dbReference type="EMBL" id="LPWD01000025">
    <property type="protein sequence ID" value="ODS04024.1"/>
    <property type="molecule type" value="Genomic_DNA"/>
</dbReference>
<accession>A0A1E3WDZ2</accession>
<feature type="transmembrane region" description="Helical" evidence="1">
    <location>
        <begin position="20"/>
        <end position="43"/>
    </location>
</feature>
<keyword evidence="3" id="KW-1185">Reference proteome</keyword>
<keyword evidence="1" id="KW-0812">Transmembrane</keyword>
<evidence type="ECO:0000256" key="1">
    <source>
        <dbReference type="SAM" id="Phobius"/>
    </source>
</evidence>
<organism evidence="2 3">
    <name type="scientific">Methyloceanibacter marginalis</name>
    <dbReference type="NCBI Taxonomy" id="1774971"/>
    <lineage>
        <taxon>Bacteria</taxon>
        <taxon>Pseudomonadati</taxon>
        <taxon>Pseudomonadota</taxon>
        <taxon>Alphaproteobacteria</taxon>
        <taxon>Hyphomicrobiales</taxon>
        <taxon>Hyphomicrobiaceae</taxon>
        <taxon>Methyloceanibacter</taxon>
    </lineage>
</organism>
<keyword evidence="1" id="KW-1133">Transmembrane helix</keyword>
<proteinExistence type="predicted"/>
<comment type="caution">
    <text evidence="2">The sequence shown here is derived from an EMBL/GenBank/DDBJ whole genome shotgun (WGS) entry which is preliminary data.</text>
</comment>
<sequence length="102" mass="10961">MPSGFLWRARLAVRRGLRELAARLWSSLWQVVIVAVIMAALVALGDLPVGLALAAFASFVASVALLPRQDVDPVLEAEFSPSPVSAARGPPCMSWPRRCPIP</sequence>
<protein>
    <submittedName>
        <fullName evidence="2">Uncharacterized protein</fullName>
    </submittedName>
</protein>
<reference evidence="2 3" key="1">
    <citation type="journal article" date="2016" name="Environ. Microbiol.">
        <title>New Methyloceanibacter diversity from North Sea sediments includes methanotroph containing solely the soluble methane monooxygenase.</title>
        <authorList>
            <person name="Vekeman B."/>
            <person name="Kerckhof F.M."/>
            <person name="Cremers G."/>
            <person name="de Vos P."/>
            <person name="Vandamme P."/>
            <person name="Boon N."/>
            <person name="Op den Camp H.J."/>
            <person name="Heylen K."/>
        </authorList>
    </citation>
    <scope>NUCLEOTIDE SEQUENCE [LARGE SCALE GENOMIC DNA]</scope>
    <source>
        <strain evidence="2 3">R-67177</strain>
    </source>
</reference>
<dbReference type="Proteomes" id="UP000095042">
    <property type="component" value="Unassembled WGS sequence"/>
</dbReference>
<gene>
    <name evidence="2" type="ORF">AUC71_06365</name>
</gene>
<name>A0A1E3WDZ2_9HYPH</name>
<keyword evidence="1" id="KW-0472">Membrane</keyword>
<dbReference type="AlphaFoldDB" id="A0A1E3WDZ2"/>
<evidence type="ECO:0000313" key="3">
    <source>
        <dbReference type="Proteomes" id="UP000095042"/>
    </source>
</evidence>
<feature type="transmembrane region" description="Helical" evidence="1">
    <location>
        <begin position="49"/>
        <end position="66"/>
    </location>
</feature>